<dbReference type="Proteomes" id="UP001374579">
    <property type="component" value="Unassembled WGS sequence"/>
</dbReference>
<evidence type="ECO:0000256" key="6">
    <source>
        <dbReference type="ARBA" id="ARBA00023242"/>
    </source>
</evidence>
<dbReference type="GO" id="GO:0003684">
    <property type="term" value="F:damaged DNA binding"/>
    <property type="evidence" value="ECO:0007669"/>
    <property type="project" value="InterPro"/>
</dbReference>
<evidence type="ECO:0000256" key="3">
    <source>
        <dbReference type="ARBA" id="ARBA00022763"/>
    </source>
</evidence>
<reference evidence="11 12" key="1">
    <citation type="submission" date="2024-02" db="EMBL/GenBank/DDBJ databases">
        <title>Chromosome-scale genome assembly of the rough periwinkle Littorina saxatilis.</title>
        <authorList>
            <person name="De Jode A."/>
            <person name="Faria R."/>
            <person name="Formenti G."/>
            <person name="Sims Y."/>
            <person name="Smith T.P."/>
            <person name="Tracey A."/>
            <person name="Wood J.M.D."/>
            <person name="Zagrodzka Z.B."/>
            <person name="Johannesson K."/>
            <person name="Butlin R.K."/>
            <person name="Leder E.H."/>
        </authorList>
    </citation>
    <scope>NUCLEOTIDE SEQUENCE [LARGE SCALE GENOMIC DNA]</scope>
    <source>
        <strain evidence="11">Snail1</strain>
        <tissue evidence="11">Muscle</tissue>
    </source>
</reference>
<dbReference type="InterPro" id="IPR047260">
    <property type="entry name" value="ERCC1-like_central_dom"/>
</dbReference>
<evidence type="ECO:0000256" key="5">
    <source>
        <dbReference type="ARBA" id="ARBA00023204"/>
    </source>
</evidence>
<dbReference type="PANTHER" id="PTHR12749">
    <property type="entry name" value="EXCISION REPAIR CROSS-COMPLEMENTING 1 ERCC1"/>
    <property type="match status" value="1"/>
</dbReference>
<evidence type="ECO:0000256" key="9">
    <source>
        <dbReference type="SAM" id="MobiDB-lite"/>
    </source>
</evidence>
<dbReference type="CDD" id="cd22325">
    <property type="entry name" value="ERCC1_C-like"/>
    <property type="match status" value="1"/>
</dbReference>
<evidence type="ECO:0000313" key="11">
    <source>
        <dbReference type="EMBL" id="KAK7112807.1"/>
    </source>
</evidence>
<dbReference type="GO" id="GO:0006302">
    <property type="term" value="P:double-strand break repair"/>
    <property type="evidence" value="ECO:0007669"/>
    <property type="project" value="UniProtKB-ARBA"/>
</dbReference>
<keyword evidence="4" id="KW-0238">DNA-binding</keyword>
<accession>A0AAN9BVU6</accession>
<dbReference type="GO" id="GO:0070914">
    <property type="term" value="P:UV-damage excision repair"/>
    <property type="evidence" value="ECO:0007669"/>
    <property type="project" value="TreeGrafter"/>
</dbReference>
<evidence type="ECO:0000313" key="12">
    <source>
        <dbReference type="Proteomes" id="UP001374579"/>
    </source>
</evidence>
<keyword evidence="5" id="KW-0234">DNA repair</keyword>
<comment type="caution">
    <text evidence="11">The sequence shown here is derived from an EMBL/GenBank/DDBJ whole genome shotgun (WGS) entry which is preliminary data.</text>
</comment>
<keyword evidence="6" id="KW-0539">Nucleus</keyword>
<dbReference type="Gene3D" id="1.10.150.20">
    <property type="entry name" value="5' to 3' exonuclease, C-terminal subdomain"/>
    <property type="match status" value="1"/>
</dbReference>
<feature type="compositionally biased region" description="Polar residues" evidence="9">
    <location>
        <begin position="89"/>
        <end position="108"/>
    </location>
</feature>
<evidence type="ECO:0000256" key="7">
    <source>
        <dbReference type="ARBA" id="ARBA00054210"/>
    </source>
</evidence>
<evidence type="ECO:0000256" key="4">
    <source>
        <dbReference type="ARBA" id="ARBA00023125"/>
    </source>
</evidence>
<dbReference type="GO" id="GO:0000110">
    <property type="term" value="C:nucleotide-excision repair factor 1 complex"/>
    <property type="evidence" value="ECO:0007669"/>
    <property type="project" value="TreeGrafter"/>
</dbReference>
<dbReference type="Pfam" id="PF14520">
    <property type="entry name" value="HHH_5"/>
    <property type="match status" value="1"/>
</dbReference>
<feature type="region of interest" description="Disordered" evidence="9">
    <location>
        <begin position="1"/>
        <end position="114"/>
    </location>
</feature>
<gene>
    <name evidence="11" type="ORF">V1264_012196</name>
</gene>
<name>A0AAN9BVU6_9CAEN</name>
<feature type="compositionally biased region" description="Polar residues" evidence="9">
    <location>
        <begin position="37"/>
        <end position="57"/>
    </location>
</feature>
<dbReference type="InterPro" id="IPR004579">
    <property type="entry name" value="ERCC1/RAD10/SWI10"/>
</dbReference>
<dbReference type="GO" id="GO:0006289">
    <property type="term" value="P:nucleotide-excision repair"/>
    <property type="evidence" value="ECO:0007669"/>
    <property type="project" value="UniProtKB-ARBA"/>
</dbReference>
<evidence type="ECO:0000259" key="10">
    <source>
        <dbReference type="Pfam" id="PF03834"/>
    </source>
</evidence>
<dbReference type="Gene3D" id="3.40.50.10130">
    <property type="match status" value="1"/>
</dbReference>
<comment type="function">
    <text evidence="7">Non-catalytic component of a structure-specific DNA repair endonuclease responsible for the 5'-incision during DNA repair. Responsible, in conjunction with SLX4, for the first step in the repair of interstrand cross-links (ICL). Participates in the processing of anaphase bridge-generating DNA structures, which consist in incompletely processed DNA lesions arising during S or G2 phase, and can result in cytokinesis failure. Also required for homology-directed repair (HDR) of DNA double-strand breaks, in conjunction with SLX4.</text>
</comment>
<keyword evidence="12" id="KW-1185">Reference proteome</keyword>
<dbReference type="FunFam" id="3.40.50.10130:FF:000001">
    <property type="entry name" value="DNA excision repair protein ERCC-1"/>
    <property type="match status" value="1"/>
</dbReference>
<dbReference type="EMBL" id="JBAMIC010000002">
    <property type="protein sequence ID" value="KAK7112807.1"/>
    <property type="molecule type" value="Genomic_DNA"/>
</dbReference>
<organism evidence="11 12">
    <name type="scientific">Littorina saxatilis</name>
    <dbReference type="NCBI Taxonomy" id="31220"/>
    <lineage>
        <taxon>Eukaryota</taxon>
        <taxon>Metazoa</taxon>
        <taxon>Spiralia</taxon>
        <taxon>Lophotrochozoa</taxon>
        <taxon>Mollusca</taxon>
        <taxon>Gastropoda</taxon>
        <taxon>Caenogastropoda</taxon>
        <taxon>Littorinimorpha</taxon>
        <taxon>Littorinoidea</taxon>
        <taxon>Littorinidae</taxon>
        <taxon>Littorina</taxon>
    </lineage>
</organism>
<comment type="similarity">
    <text evidence="2">Belongs to the ERCC1/RAD10/SWI10 family.</text>
</comment>
<dbReference type="SUPFAM" id="SSF52980">
    <property type="entry name" value="Restriction endonuclease-like"/>
    <property type="match status" value="1"/>
</dbReference>
<dbReference type="GO" id="GO:0006312">
    <property type="term" value="P:mitotic recombination"/>
    <property type="evidence" value="ECO:0007669"/>
    <property type="project" value="TreeGrafter"/>
</dbReference>
<dbReference type="NCBIfam" id="TIGR00597">
    <property type="entry name" value="rad10"/>
    <property type="match status" value="1"/>
</dbReference>
<dbReference type="AlphaFoldDB" id="A0AAN9BVU6"/>
<evidence type="ECO:0000256" key="8">
    <source>
        <dbReference type="ARBA" id="ARBA00071993"/>
    </source>
</evidence>
<dbReference type="FunFam" id="1.10.150.20:FF:000017">
    <property type="entry name" value="DNA excision repair protein ERCC-1"/>
    <property type="match status" value="1"/>
</dbReference>
<keyword evidence="3" id="KW-0227">DNA damage</keyword>
<comment type="subcellular location">
    <subcellularLocation>
        <location evidence="1">Nucleus</location>
    </subcellularLocation>
</comment>
<dbReference type="SUPFAM" id="SSF47781">
    <property type="entry name" value="RuvA domain 2-like"/>
    <property type="match status" value="1"/>
</dbReference>
<dbReference type="Pfam" id="PF03834">
    <property type="entry name" value="Rad10"/>
    <property type="match status" value="1"/>
</dbReference>
<dbReference type="InterPro" id="IPR010994">
    <property type="entry name" value="RuvA_2-like"/>
</dbReference>
<evidence type="ECO:0000256" key="1">
    <source>
        <dbReference type="ARBA" id="ARBA00004123"/>
    </source>
</evidence>
<evidence type="ECO:0000256" key="2">
    <source>
        <dbReference type="ARBA" id="ARBA00008283"/>
    </source>
</evidence>
<dbReference type="GO" id="GO:0070522">
    <property type="term" value="C:ERCC4-ERCC1 complex"/>
    <property type="evidence" value="ECO:0007669"/>
    <property type="project" value="TreeGrafter"/>
</dbReference>
<feature type="domain" description="ERCC1-like central" evidence="10">
    <location>
        <begin position="233"/>
        <end position="345"/>
    </location>
</feature>
<dbReference type="InterPro" id="IPR011335">
    <property type="entry name" value="Restrct_endonuc-II-like"/>
</dbReference>
<feature type="compositionally biased region" description="Low complexity" evidence="9">
    <location>
        <begin position="68"/>
        <end position="81"/>
    </location>
</feature>
<dbReference type="GO" id="GO:0003697">
    <property type="term" value="F:single-stranded DNA binding"/>
    <property type="evidence" value="ECO:0007669"/>
    <property type="project" value="TreeGrafter"/>
</dbReference>
<sequence length="437" mass="47378">MAGKPKFRVPTLGEMEKAEADESLVTARPIFKRVTASKPTDGSASVKDTQPAQQQSPPKRIISKKALLSRQPLSGQRSSGSGRKKDTLKTSIQSSTDKAETPGTSKAASSPADFLGHQRVSRVTIDNVSSAKPKTSFTTDSFSSTKAVTNTWTGSTLGSDSRNAGSVQRMAQQPIVSISAGPMQQGAGTTITVPQQKHAAEHGAGNTEETANPDAVRADVLPTLAKLGKTNSLVVSSRQRGNPLLNFVRNVPWEFGNIVPDYVMGQSNCALFLSLRYHQLNPEYIHDRLKLLGRSFDLRVLLVQVDIKDPHHLLKDLAKICILADCTLMLAFSAEEAGRYLETYKVYENKAAEAIMERTDSSFGVQLSDCLNRVKSVNKTDCSTLLATFGSLQGIMKASTEDLSLCPGFGPQKAKRLHDVFREPFLVSKKQRGDAGK</sequence>
<proteinExistence type="inferred from homology"/>
<protein>
    <recommendedName>
        <fullName evidence="8">DNA excision repair protein ERCC-1</fullName>
    </recommendedName>
</protein>
<dbReference type="GO" id="GO:0032204">
    <property type="term" value="P:regulation of telomere maintenance"/>
    <property type="evidence" value="ECO:0007669"/>
    <property type="project" value="UniProtKB-ARBA"/>
</dbReference>
<dbReference type="PANTHER" id="PTHR12749:SF0">
    <property type="entry name" value="DNA EXCISION REPAIR PROTEIN ERCC-1"/>
    <property type="match status" value="1"/>
</dbReference>